<dbReference type="InterPro" id="IPR010982">
    <property type="entry name" value="Lambda_DNA-bd_dom_sf"/>
</dbReference>
<dbReference type="OrthoDB" id="711886at2"/>
<dbReference type="GO" id="GO:0003677">
    <property type="term" value="F:DNA binding"/>
    <property type="evidence" value="ECO:0007669"/>
    <property type="project" value="InterPro"/>
</dbReference>
<evidence type="ECO:0000313" key="1">
    <source>
        <dbReference type="EMBL" id="AUP79691.1"/>
    </source>
</evidence>
<reference evidence="1 2" key="1">
    <citation type="submission" date="2018-01" db="EMBL/GenBank/DDBJ databases">
        <title>Complete genome sequence of Flavivirga eckloniae ECD14 isolated from seaweed Ecklonia cava.</title>
        <authorList>
            <person name="Lee J.H."/>
            <person name="Baik K.S."/>
            <person name="Seong C.N."/>
        </authorList>
    </citation>
    <scope>NUCLEOTIDE SEQUENCE [LARGE SCALE GENOMIC DNA]</scope>
    <source>
        <strain evidence="1 2">ECD14</strain>
    </source>
</reference>
<organism evidence="1 2">
    <name type="scientific">Flavivirga eckloniae</name>
    <dbReference type="NCBI Taxonomy" id="1803846"/>
    <lineage>
        <taxon>Bacteria</taxon>
        <taxon>Pseudomonadati</taxon>
        <taxon>Bacteroidota</taxon>
        <taxon>Flavobacteriia</taxon>
        <taxon>Flavobacteriales</taxon>
        <taxon>Flavobacteriaceae</taxon>
        <taxon>Flavivirga</taxon>
    </lineage>
</organism>
<sequence>MDNHEYKKNKDELNKANALVNKYLCNFITNKFLQTFYDQDGNVISQNKYASSCGLSSSTLSKLKSSEGYDIPMATIYSICRYERHSLKDLFGEFEKEYGVDIPL</sequence>
<keyword evidence="2" id="KW-1185">Reference proteome</keyword>
<dbReference type="EMBL" id="CP025791">
    <property type="protein sequence ID" value="AUP79691.1"/>
    <property type="molecule type" value="Genomic_DNA"/>
</dbReference>
<dbReference type="Gene3D" id="1.10.260.40">
    <property type="entry name" value="lambda repressor-like DNA-binding domains"/>
    <property type="match status" value="1"/>
</dbReference>
<protein>
    <submittedName>
        <fullName evidence="1">Uncharacterized protein</fullName>
    </submittedName>
</protein>
<evidence type="ECO:0000313" key="2">
    <source>
        <dbReference type="Proteomes" id="UP000235826"/>
    </source>
</evidence>
<accession>A0A2K9PRJ9</accession>
<proteinExistence type="predicted"/>
<dbReference type="Proteomes" id="UP000235826">
    <property type="component" value="Chromosome"/>
</dbReference>
<dbReference type="SUPFAM" id="SSF47413">
    <property type="entry name" value="lambda repressor-like DNA-binding domains"/>
    <property type="match status" value="1"/>
</dbReference>
<dbReference type="AlphaFoldDB" id="A0A2K9PRJ9"/>
<dbReference type="KEGG" id="fek:C1H87_13630"/>
<name>A0A2K9PRJ9_9FLAO</name>
<gene>
    <name evidence="1" type="ORF">C1H87_13630</name>
</gene>
<dbReference type="RefSeq" id="WP_102756344.1">
    <property type="nucleotide sequence ID" value="NZ_CP025791.1"/>
</dbReference>